<feature type="region of interest" description="Disordered" evidence="5">
    <location>
        <begin position="1"/>
        <end position="22"/>
    </location>
</feature>
<evidence type="ECO:0000313" key="7">
    <source>
        <dbReference type="Ensembl" id="ENSLBEP00000012038.1"/>
    </source>
</evidence>
<dbReference type="Pfam" id="PF00929">
    <property type="entry name" value="RNase_T"/>
    <property type="match status" value="1"/>
</dbReference>
<dbReference type="InterPro" id="IPR000504">
    <property type="entry name" value="RRM_dom"/>
</dbReference>
<evidence type="ECO:0000256" key="3">
    <source>
        <dbReference type="ARBA" id="ARBA00022839"/>
    </source>
</evidence>
<dbReference type="GeneTree" id="ENSGT00940000161162"/>
<evidence type="ECO:0000256" key="5">
    <source>
        <dbReference type="SAM" id="MobiDB-lite"/>
    </source>
</evidence>
<reference evidence="7" key="2">
    <citation type="submission" date="2025-09" db="UniProtKB">
        <authorList>
            <consortium name="Ensembl"/>
        </authorList>
    </citation>
    <scope>IDENTIFICATION</scope>
</reference>
<keyword evidence="2" id="KW-0378">Hydrolase</keyword>
<dbReference type="GO" id="GO:0004527">
    <property type="term" value="F:exonuclease activity"/>
    <property type="evidence" value="ECO:0007669"/>
    <property type="project" value="UniProtKB-KW"/>
</dbReference>
<dbReference type="Proteomes" id="UP000261660">
    <property type="component" value="Unplaced"/>
</dbReference>
<dbReference type="SMART" id="SM00479">
    <property type="entry name" value="EXOIII"/>
    <property type="match status" value="1"/>
</dbReference>
<dbReference type="InParanoid" id="A0A3Q3EXE4"/>
<dbReference type="AlphaFoldDB" id="A0A3Q3EXE4"/>
<evidence type="ECO:0000256" key="2">
    <source>
        <dbReference type="ARBA" id="ARBA00022801"/>
    </source>
</evidence>
<dbReference type="RefSeq" id="XP_020498857.1">
    <property type="nucleotide sequence ID" value="XM_020643201.3"/>
</dbReference>
<evidence type="ECO:0000256" key="4">
    <source>
        <dbReference type="PROSITE-ProRule" id="PRU00176"/>
    </source>
</evidence>
<dbReference type="InterPro" id="IPR013520">
    <property type="entry name" value="Ribonucl_H"/>
</dbReference>
<feature type="domain" description="RRM" evidence="6">
    <location>
        <begin position="501"/>
        <end position="575"/>
    </location>
</feature>
<dbReference type="InterPro" id="IPR034922">
    <property type="entry name" value="REX1-like_exo"/>
</dbReference>
<protein>
    <submittedName>
        <fullName evidence="7">RNA exonuclease 5</fullName>
    </submittedName>
</protein>
<dbReference type="SUPFAM" id="SSF54928">
    <property type="entry name" value="RNA-binding domain, RBD"/>
    <property type="match status" value="1"/>
</dbReference>
<dbReference type="FunFam" id="3.30.420.10:FF:000175">
    <property type="entry name" value="RNA exonuclease 5"/>
    <property type="match status" value="1"/>
</dbReference>
<dbReference type="InterPro" id="IPR012337">
    <property type="entry name" value="RNaseH-like_sf"/>
</dbReference>
<dbReference type="InterPro" id="IPR036397">
    <property type="entry name" value="RNaseH_sf"/>
</dbReference>
<keyword evidence="1" id="KW-0540">Nuclease</keyword>
<dbReference type="OrthoDB" id="3996471at2759"/>
<dbReference type="GO" id="GO:0003723">
    <property type="term" value="F:RNA binding"/>
    <property type="evidence" value="ECO:0007669"/>
    <property type="project" value="UniProtKB-UniRule"/>
</dbReference>
<keyword evidence="3" id="KW-0269">Exonuclease</keyword>
<dbReference type="Gene3D" id="3.30.70.330">
    <property type="match status" value="1"/>
</dbReference>
<evidence type="ECO:0000256" key="1">
    <source>
        <dbReference type="ARBA" id="ARBA00022722"/>
    </source>
</evidence>
<name>A0A3Q3EXE4_9LABR</name>
<dbReference type="PROSITE" id="PS50102">
    <property type="entry name" value="RRM"/>
    <property type="match status" value="1"/>
</dbReference>
<dbReference type="InterPro" id="IPR047021">
    <property type="entry name" value="REXO1/3/4-like"/>
</dbReference>
<dbReference type="GeneID" id="109990917"/>
<dbReference type="SUPFAM" id="SSF53098">
    <property type="entry name" value="Ribonuclease H-like"/>
    <property type="match status" value="1"/>
</dbReference>
<evidence type="ECO:0000313" key="8">
    <source>
        <dbReference type="Proteomes" id="UP000261660"/>
    </source>
</evidence>
<dbReference type="Pfam" id="PF00076">
    <property type="entry name" value="RRM_1"/>
    <property type="match status" value="1"/>
</dbReference>
<dbReference type="STRING" id="56723.ENSLBEP00000012038"/>
<feature type="compositionally biased region" description="Polar residues" evidence="5">
    <location>
        <begin position="1"/>
        <end position="12"/>
    </location>
</feature>
<accession>A0A3Q3EXE4</accession>
<dbReference type="InterPro" id="IPR035979">
    <property type="entry name" value="RBD_domain_sf"/>
</dbReference>
<keyword evidence="8" id="KW-1185">Reference proteome</keyword>
<dbReference type="PANTHER" id="PTHR12801">
    <property type="entry name" value="RNA EXONUCLEASE REXO1 / RECO3 FAMILY MEMBER-RELATED"/>
    <property type="match status" value="1"/>
</dbReference>
<organism evidence="7 8">
    <name type="scientific">Labrus bergylta</name>
    <name type="common">ballan wrasse</name>
    <dbReference type="NCBI Taxonomy" id="56723"/>
    <lineage>
        <taxon>Eukaryota</taxon>
        <taxon>Metazoa</taxon>
        <taxon>Chordata</taxon>
        <taxon>Craniata</taxon>
        <taxon>Vertebrata</taxon>
        <taxon>Euteleostomi</taxon>
        <taxon>Actinopterygii</taxon>
        <taxon>Neopterygii</taxon>
        <taxon>Teleostei</taxon>
        <taxon>Neoteleostei</taxon>
        <taxon>Acanthomorphata</taxon>
        <taxon>Eupercaria</taxon>
        <taxon>Labriformes</taxon>
        <taxon>Labridae</taxon>
        <taxon>Labrus</taxon>
    </lineage>
</organism>
<reference evidence="7" key="1">
    <citation type="submission" date="2025-08" db="UniProtKB">
        <authorList>
            <consortium name="Ensembl"/>
        </authorList>
    </citation>
    <scope>IDENTIFICATION</scope>
</reference>
<proteinExistence type="predicted"/>
<dbReference type="InterPro" id="IPR012677">
    <property type="entry name" value="Nucleotide-bd_a/b_plait_sf"/>
</dbReference>
<evidence type="ECO:0000259" key="6">
    <source>
        <dbReference type="PROSITE" id="PS50102"/>
    </source>
</evidence>
<keyword evidence="4" id="KW-0694">RNA-binding</keyword>
<dbReference type="CDD" id="cd06145">
    <property type="entry name" value="REX1_like"/>
    <property type="match status" value="1"/>
</dbReference>
<dbReference type="Gene3D" id="3.30.420.10">
    <property type="entry name" value="Ribonuclease H-like superfamily/Ribonuclease H"/>
    <property type="match status" value="1"/>
</dbReference>
<dbReference type="RefSeq" id="XP_020498848.1">
    <property type="nucleotide sequence ID" value="XM_020643192.3"/>
</dbReference>
<dbReference type="SMART" id="SM00360">
    <property type="entry name" value="RRM"/>
    <property type="match status" value="1"/>
</dbReference>
<dbReference type="Ensembl" id="ENSLBET00000012660.1">
    <property type="protein sequence ID" value="ENSLBEP00000012038.1"/>
    <property type="gene ID" value="ENSLBEG00000009276.1"/>
</dbReference>
<dbReference type="GO" id="GO:0005634">
    <property type="term" value="C:nucleus"/>
    <property type="evidence" value="ECO:0007669"/>
    <property type="project" value="TreeGrafter"/>
</dbReference>
<sequence length="803" mass="89703">MEPSSSSETCNSQKRKNIDLTAHEKAKRLKTVQDGEELLECESSSRPPRISVLPGHLQQPITVNELMELLHYAALGRTGGIKQPSWCRLLHQRRIKAINVVIVEGLTQSHFYKHYLSLKHLRKNYSTRVTFTPSSTNLVSAIFSNKLPESDVLTLNQRHNGSSLNSGLHRALRNHPVITKFGTQRKGLTAYTLPQEEMIRRHFPVKGMPGYEEFVCTESVDCVTNNSPLYGLDCEMCLTEQGNELARVSLVDSAGNCVLDELVKPQRQILNYLTKFSGITAAMLRPIKTTLRDVQAKLRTLLPSDAVLVGHSLNNDLMALKLIHQHVIDTSLMYRREFGQKFKLKVLAETVLKRHIQTEEKKGHNPIEDAVAALELAQYFIRTGPLQVVELHLEELWGYTIDEDSPDCAPAPTPSLRFADILQTLGRSVTYLGKRSDITLALSNQQWHNSDKEVLASFRRKTKCAFLSVLQFSSILDHLKGCFPAQEHQHQKLFASLQEMCVVYAGPFPAGISEREVRQLLRCCGPVRKIRMLNTAFRVHAEVEFELLEGAVLALKTLNGLHMQGQPIKVQRPVNESTLDLDLTLDVLMEDSNHIYAVKLKPRMAECITVSEKVNGHTLEAECSGVATVDTLPSAEVNGQSLQPTNTKSKLCEEIISETFNPFGTVERVLLPAKPGTFLRHANIEFETSEGRHAALSASDELLKRGYLVCPSLTPPHLSSWVAMATACVGTDNEADGVKDMTHMHNSPQDQEMDLMMARLDRHLKKLFRSLSDGTLSVVVLPGHISRHGSLPGLCLMEVKQAS</sequence>
<dbReference type="PANTHER" id="PTHR12801:SF82">
    <property type="entry name" value="RNA EXONUCLEASE 5"/>
    <property type="match status" value="1"/>
</dbReference>